<dbReference type="VEuPathDB" id="CryptoDB:Vbra_8176"/>
<keyword evidence="2" id="KW-1185">Reference proteome</keyword>
<protein>
    <submittedName>
        <fullName evidence="1">Uncharacterized protein</fullName>
    </submittedName>
</protein>
<dbReference type="EMBL" id="CDMY01000309">
    <property type="protein sequence ID" value="CEM01731.1"/>
    <property type="molecule type" value="Genomic_DNA"/>
</dbReference>
<dbReference type="AlphaFoldDB" id="A0A0G4EUG6"/>
<name>A0A0G4EUG6_VITBC</name>
<dbReference type="Proteomes" id="UP000041254">
    <property type="component" value="Unassembled WGS sequence"/>
</dbReference>
<dbReference type="InParanoid" id="A0A0G4EUG6"/>
<dbReference type="PhylomeDB" id="A0A0G4EUG6"/>
<sequence length="405" mass="44906">MVGASRRLKELQVHSNPDSMANTLRRLPAAEARQPGPLSQLEDVGTLTFVTMGADIGFDGWREGLGRLQTVLVDRGCRSIKRFKAKFEMEPIDRRIFPTLSAIETFTRTVCVKPDIPVDISILLSEEHLHETEYFDLGLLCDVPTRPEPSPFIQRHIQQMAAASLSAFFTVRPHHLTNPGPLDTPSPAAIALAHSLTFTKVLDVVITEDDDVVYAEEEVQPDPVVLNHLPHNAFPAARRLIVNSREAKVMGRKMVHKMPAVKEIDLSVTDPTEEQAVGMLQALGRGRHLERFDSGCVMGLGEGGVTWGDMADKLPTISVLEMFVEVPEDLGDGDAAGEFGIACVRSLLKIRGIKELRFQPIPNEAFKRLVEERTNGDAIEGLEKRHDISWGGYQENMLILKPLDT</sequence>
<accession>A0A0G4EUG6</accession>
<evidence type="ECO:0000313" key="2">
    <source>
        <dbReference type="Proteomes" id="UP000041254"/>
    </source>
</evidence>
<evidence type="ECO:0000313" key="1">
    <source>
        <dbReference type="EMBL" id="CEM01731.1"/>
    </source>
</evidence>
<proteinExistence type="predicted"/>
<gene>
    <name evidence="1" type="ORF">Vbra_8176</name>
</gene>
<reference evidence="1 2" key="1">
    <citation type="submission" date="2014-11" db="EMBL/GenBank/DDBJ databases">
        <authorList>
            <person name="Zhu J."/>
            <person name="Qi W."/>
            <person name="Song R."/>
        </authorList>
    </citation>
    <scope>NUCLEOTIDE SEQUENCE [LARGE SCALE GENOMIC DNA]</scope>
</reference>
<organism evidence="1 2">
    <name type="scientific">Vitrella brassicaformis (strain CCMP3155)</name>
    <dbReference type="NCBI Taxonomy" id="1169540"/>
    <lineage>
        <taxon>Eukaryota</taxon>
        <taxon>Sar</taxon>
        <taxon>Alveolata</taxon>
        <taxon>Colpodellida</taxon>
        <taxon>Vitrellaceae</taxon>
        <taxon>Vitrella</taxon>
    </lineage>
</organism>